<feature type="domain" description="Alcohol dehydrogenase-like C-terminal" evidence="1">
    <location>
        <begin position="42"/>
        <end position="120"/>
    </location>
</feature>
<dbReference type="AlphaFoldDB" id="A0A433RPX1"/>
<accession>A0A433RPX1</accession>
<gene>
    <name evidence="2" type="ORF">QI30_16560</name>
</gene>
<dbReference type="Gene3D" id="3.90.180.10">
    <property type="entry name" value="Medium-chain alcohol dehydrogenases, catalytic domain"/>
    <property type="match status" value="1"/>
</dbReference>
<organism evidence="2 3">
    <name type="scientific">Candidatus Kurthia intestinigallinarum</name>
    <dbReference type="NCBI Taxonomy" id="1562256"/>
    <lineage>
        <taxon>Bacteria</taxon>
        <taxon>Bacillati</taxon>
        <taxon>Bacillota</taxon>
        <taxon>Bacilli</taxon>
        <taxon>Bacillales</taxon>
        <taxon>Caryophanaceae</taxon>
        <taxon>Kurthia</taxon>
    </lineage>
</organism>
<dbReference type="InterPro" id="IPR036291">
    <property type="entry name" value="NAD(P)-bd_dom_sf"/>
</dbReference>
<dbReference type="PANTHER" id="PTHR43482:SF1">
    <property type="entry name" value="PROTEIN AST1-RELATED"/>
    <property type="match status" value="1"/>
</dbReference>
<evidence type="ECO:0000313" key="3">
    <source>
        <dbReference type="Proteomes" id="UP000288623"/>
    </source>
</evidence>
<keyword evidence="3" id="KW-1185">Reference proteome</keyword>
<dbReference type="InterPro" id="IPR013149">
    <property type="entry name" value="ADH-like_C"/>
</dbReference>
<dbReference type="InterPro" id="IPR052585">
    <property type="entry name" value="Lipid_raft_assoc_Zn_ADH"/>
</dbReference>
<dbReference type="OrthoDB" id="9792162at2"/>
<sequence>MPLDFAGSFSATASTAYWGLHGGFYPLKDGDTIAIVGASGSVGSFLVQLAQEWDVKIIAVASKKNEARLKELGADMFVDYRDPEAIEQHGKTADFVLDASLFNAGEHAALILAKENATYVGMTTLPDNSYRPDVKRVFLSRTPAMTNDIVIPYLFDFYEKHGLADQIAYTLPFTVDGVKEAHRLLEGTRNSGKIIFKV</sequence>
<dbReference type="RefSeq" id="WP_126991711.1">
    <property type="nucleotide sequence ID" value="NZ_JTFC01000042.1"/>
</dbReference>
<dbReference type="SUPFAM" id="SSF51735">
    <property type="entry name" value="NAD(P)-binding Rossmann-fold domains"/>
    <property type="match status" value="1"/>
</dbReference>
<evidence type="ECO:0000313" key="2">
    <source>
        <dbReference type="EMBL" id="RUS52384.1"/>
    </source>
</evidence>
<comment type="caution">
    <text evidence="2">The sequence shown here is derived from an EMBL/GenBank/DDBJ whole genome shotgun (WGS) entry which is preliminary data.</text>
</comment>
<dbReference type="Pfam" id="PF00107">
    <property type="entry name" value="ADH_zinc_N"/>
    <property type="match status" value="1"/>
</dbReference>
<evidence type="ECO:0000259" key="1">
    <source>
        <dbReference type="Pfam" id="PF00107"/>
    </source>
</evidence>
<dbReference type="Gene3D" id="3.40.50.720">
    <property type="entry name" value="NAD(P)-binding Rossmann-like Domain"/>
    <property type="match status" value="1"/>
</dbReference>
<dbReference type="PANTHER" id="PTHR43482">
    <property type="entry name" value="PROTEIN AST1-RELATED"/>
    <property type="match status" value="1"/>
</dbReference>
<protein>
    <recommendedName>
        <fullName evidence="1">Alcohol dehydrogenase-like C-terminal domain-containing protein</fullName>
    </recommendedName>
</protein>
<name>A0A433RPX1_9BACL</name>
<reference evidence="2 3" key="1">
    <citation type="submission" date="2014-11" db="EMBL/GenBank/DDBJ databases">
        <title>Genome sequence and analysis of novel Kurthia sp.</title>
        <authorList>
            <person name="Lawson J.N."/>
            <person name="Gonzalez J.E."/>
            <person name="Rinauldi L."/>
            <person name="Xuan Z."/>
            <person name="Firman A."/>
            <person name="Shaddox L."/>
            <person name="Trudeau A."/>
            <person name="Shah S."/>
            <person name="Reiman D."/>
        </authorList>
    </citation>
    <scope>NUCLEOTIDE SEQUENCE [LARGE SCALE GENOMIC DNA]</scope>
    <source>
        <strain evidence="2 3">3B1D</strain>
    </source>
</reference>
<proteinExistence type="predicted"/>
<dbReference type="EMBL" id="JTFC01000042">
    <property type="protein sequence ID" value="RUS52384.1"/>
    <property type="molecule type" value="Genomic_DNA"/>
</dbReference>
<dbReference type="Proteomes" id="UP000288623">
    <property type="component" value="Unassembled WGS sequence"/>
</dbReference>